<accession>A0A392VY72</accession>
<reference evidence="2 3" key="1">
    <citation type="journal article" date="2018" name="Front. Plant Sci.">
        <title>Red Clover (Trifolium pratense) and Zigzag Clover (T. medium) - A Picture of Genomic Similarities and Differences.</title>
        <authorList>
            <person name="Dluhosova J."/>
            <person name="Istvanek J."/>
            <person name="Nedelnik J."/>
            <person name="Repkova J."/>
        </authorList>
    </citation>
    <scope>NUCLEOTIDE SEQUENCE [LARGE SCALE GENOMIC DNA]</scope>
    <source>
        <strain evidence="3">cv. 10/8</strain>
        <tissue evidence="2">Leaf</tissue>
    </source>
</reference>
<comment type="caution">
    <text evidence="2">The sequence shown here is derived from an EMBL/GenBank/DDBJ whole genome shotgun (WGS) entry which is preliminary data.</text>
</comment>
<feature type="non-terminal residue" evidence="2">
    <location>
        <position position="56"/>
    </location>
</feature>
<dbReference type="Pfam" id="PF24924">
    <property type="entry name" value="DUF7745"/>
    <property type="match status" value="1"/>
</dbReference>
<dbReference type="AlphaFoldDB" id="A0A392VY72"/>
<dbReference type="Proteomes" id="UP000265520">
    <property type="component" value="Unassembled WGS sequence"/>
</dbReference>
<name>A0A392VY72_9FABA</name>
<dbReference type="EMBL" id="LXQA011285892">
    <property type="protein sequence ID" value="MCI91921.1"/>
    <property type="molecule type" value="Genomic_DNA"/>
</dbReference>
<keyword evidence="3" id="KW-1185">Reference proteome</keyword>
<feature type="domain" description="DUF7745" evidence="1">
    <location>
        <begin position="2"/>
        <end position="55"/>
    </location>
</feature>
<proteinExistence type="predicted"/>
<protein>
    <recommendedName>
        <fullName evidence="1">DUF7745 domain-containing protein</fullName>
    </recommendedName>
</protein>
<evidence type="ECO:0000313" key="2">
    <source>
        <dbReference type="EMBL" id="MCI91921.1"/>
    </source>
</evidence>
<dbReference type="InterPro" id="IPR056647">
    <property type="entry name" value="DUF7745"/>
</dbReference>
<evidence type="ECO:0000259" key="1">
    <source>
        <dbReference type="Pfam" id="PF24924"/>
    </source>
</evidence>
<organism evidence="2 3">
    <name type="scientific">Trifolium medium</name>
    <dbReference type="NCBI Taxonomy" id="97028"/>
    <lineage>
        <taxon>Eukaryota</taxon>
        <taxon>Viridiplantae</taxon>
        <taxon>Streptophyta</taxon>
        <taxon>Embryophyta</taxon>
        <taxon>Tracheophyta</taxon>
        <taxon>Spermatophyta</taxon>
        <taxon>Magnoliopsida</taxon>
        <taxon>eudicotyledons</taxon>
        <taxon>Gunneridae</taxon>
        <taxon>Pentapetalae</taxon>
        <taxon>rosids</taxon>
        <taxon>fabids</taxon>
        <taxon>Fabales</taxon>
        <taxon>Fabaceae</taxon>
        <taxon>Papilionoideae</taxon>
        <taxon>50 kb inversion clade</taxon>
        <taxon>NPAAA clade</taxon>
        <taxon>Hologalegina</taxon>
        <taxon>IRL clade</taxon>
        <taxon>Trifolieae</taxon>
        <taxon>Trifolium</taxon>
    </lineage>
</organism>
<sequence length="56" mass="6417">MEDIAKSLHLPSKEVSSWLEIMKDDKKNDIKGFSRSVLEAKAQALLTKKDWKPFNA</sequence>
<evidence type="ECO:0000313" key="3">
    <source>
        <dbReference type="Proteomes" id="UP000265520"/>
    </source>
</evidence>